<reference evidence="1 2" key="1">
    <citation type="submission" date="2013-09" db="EMBL/GenBank/DDBJ databases">
        <authorList>
            <person name="Durkin A.S."/>
            <person name="Haft D.R."/>
            <person name="McCorrison J."/>
            <person name="Torralba M."/>
            <person name="Gillis M."/>
            <person name="Haft D.H."/>
            <person name="Methe B."/>
            <person name="Sutton G."/>
            <person name="Nelson K.E."/>
        </authorList>
    </citation>
    <scope>NUCLEOTIDE SEQUENCE [LARGE SCALE GENOMIC DNA]</scope>
    <source>
        <strain evidence="1 2">BV3C16-1</strain>
    </source>
</reference>
<comment type="caution">
    <text evidence="1">The sequence shown here is derived from an EMBL/GenBank/DDBJ whole genome shotgun (WGS) entry which is preliminary data.</text>
</comment>
<evidence type="ECO:0000313" key="1">
    <source>
        <dbReference type="EMBL" id="ERT58215.1"/>
    </source>
</evidence>
<dbReference type="STRING" id="1111454.HMPREF1250_0048"/>
<dbReference type="AlphaFoldDB" id="U7UFT9"/>
<evidence type="ECO:0000313" key="2">
    <source>
        <dbReference type="Proteomes" id="UP000017090"/>
    </source>
</evidence>
<accession>U7UFT9</accession>
<sequence>MTKEELVQVVKDMIAAPSCYGALKELGAEWLNAVGTEKEVAVFKKLLAEVEGDIMPVDGVIAFAGSSAGISLFGEEKAKALLAHAEEIKAAGAVYCDCPACSAGIKLLENKGVILG</sequence>
<dbReference type="Proteomes" id="UP000017090">
    <property type="component" value="Unassembled WGS sequence"/>
</dbReference>
<dbReference type="EMBL" id="AWXA01000045">
    <property type="protein sequence ID" value="ERT58215.1"/>
    <property type="molecule type" value="Genomic_DNA"/>
</dbReference>
<protein>
    <recommendedName>
        <fullName evidence="3">Molecular chaperone Hsp90</fullName>
    </recommendedName>
</protein>
<proteinExistence type="predicted"/>
<dbReference type="eggNOG" id="ENOG50330TH">
    <property type="taxonomic scope" value="Bacteria"/>
</dbReference>
<organism evidence="1 2">
    <name type="scientific">Megasphaera vaginalis</name>
    <name type="common">ex Srinivasan et al. 2021</name>
    <dbReference type="NCBI Taxonomy" id="1111454"/>
    <lineage>
        <taxon>Bacteria</taxon>
        <taxon>Bacillati</taxon>
        <taxon>Bacillota</taxon>
        <taxon>Negativicutes</taxon>
        <taxon>Veillonellales</taxon>
        <taxon>Veillonellaceae</taxon>
        <taxon>Megasphaera</taxon>
    </lineage>
</organism>
<dbReference type="RefSeq" id="WP_023054147.1">
    <property type="nucleotide sequence ID" value="NZ_AWXA01000045.1"/>
</dbReference>
<name>U7UFT9_9FIRM</name>
<keyword evidence="2" id="KW-1185">Reference proteome</keyword>
<gene>
    <name evidence="1" type="ORF">HMPREF1250_0048</name>
</gene>
<evidence type="ECO:0008006" key="3">
    <source>
        <dbReference type="Google" id="ProtNLM"/>
    </source>
</evidence>
<dbReference type="PATRIC" id="fig|1111454.3.peg.1675"/>
<dbReference type="OrthoDB" id="1654682at2"/>